<dbReference type="InterPro" id="IPR029058">
    <property type="entry name" value="AB_hydrolase_fold"/>
</dbReference>
<dbReference type="SUPFAM" id="SSF53474">
    <property type="entry name" value="alpha/beta-Hydrolases"/>
    <property type="match status" value="1"/>
</dbReference>
<dbReference type="PANTHER" id="PTHR43798">
    <property type="entry name" value="MONOACYLGLYCEROL LIPASE"/>
    <property type="match status" value="1"/>
</dbReference>
<comment type="caution">
    <text evidence="2">The sequence shown here is derived from an EMBL/GenBank/DDBJ whole genome shotgun (WGS) entry which is preliminary data.</text>
</comment>
<dbReference type="Pfam" id="PF00561">
    <property type="entry name" value="Abhydrolase_1"/>
    <property type="match status" value="1"/>
</dbReference>
<organism evidence="2 3">
    <name type="scientific">Alterirhizorhabdus solaris</name>
    <dbReference type="NCBI Taxonomy" id="2529389"/>
    <lineage>
        <taxon>Bacteria</taxon>
        <taxon>Pseudomonadati</taxon>
        <taxon>Pseudomonadota</taxon>
        <taxon>Alphaproteobacteria</taxon>
        <taxon>Sphingomonadales</taxon>
        <taxon>Rhizorhabdaceae</taxon>
        <taxon>Alterirhizorhabdus</taxon>
    </lineage>
</organism>
<evidence type="ECO:0000259" key="1">
    <source>
        <dbReference type="Pfam" id="PF00561"/>
    </source>
</evidence>
<dbReference type="Proteomes" id="UP000318681">
    <property type="component" value="Unassembled WGS sequence"/>
</dbReference>
<sequence length="237" mass="25026">MPETLVLLHGANGSAAEMAPVAQRLPPEIVTFAPDWLGHGGRPPPGAEYGITAIADDIEAAMDTAGIGRCFVFGYSIGGMLAMMLAHRRPDRIAGIATLAARAIWHPAAVAHIVHLADPARLTRPGNPRAAELAAIHHPTDWRLVNAANRRLFADLGHNPPLSPGDLRAMRVPVLVMNGSEDQLVPLAETHALAGSFATWRLGLFPGPAHPLTATPLDDIAASIAGFIRDVVARDHA</sequence>
<name>A0A558R5A6_9SPHN</name>
<evidence type="ECO:0000313" key="2">
    <source>
        <dbReference type="EMBL" id="TVV74566.1"/>
    </source>
</evidence>
<keyword evidence="2" id="KW-0378">Hydrolase</keyword>
<dbReference type="GO" id="GO:0016020">
    <property type="term" value="C:membrane"/>
    <property type="evidence" value="ECO:0007669"/>
    <property type="project" value="TreeGrafter"/>
</dbReference>
<dbReference type="GO" id="GO:0016787">
    <property type="term" value="F:hydrolase activity"/>
    <property type="evidence" value="ECO:0007669"/>
    <property type="project" value="UniProtKB-KW"/>
</dbReference>
<proteinExistence type="predicted"/>
<reference evidence="2 3" key="1">
    <citation type="submission" date="2019-07" db="EMBL/GenBank/DDBJ databases">
        <title>Sphingomonas solaris sp. nov., isolated from a solar panel from Boston, Massachusetts.</title>
        <authorList>
            <person name="Tanner K."/>
            <person name="Pascual J."/>
            <person name="Mancuso C."/>
            <person name="Pereto J."/>
            <person name="Khalil A."/>
            <person name="Vilanova C."/>
        </authorList>
    </citation>
    <scope>NUCLEOTIDE SEQUENCE [LARGE SCALE GENOMIC DNA]</scope>
    <source>
        <strain evidence="2 3">R4DWN</strain>
    </source>
</reference>
<evidence type="ECO:0000313" key="3">
    <source>
        <dbReference type="Proteomes" id="UP000318681"/>
    </source>
</evidence>
<dbReference type="EMBL" id="VNIM01000031">
    <property type="protein sequence ID" value="TVV74566.1"/>
    <property type="molecule type" value="Genomic_DNA"/>
</dbReference>
<dbReference type="PANTHER" id="PTHR43798:SF33">
    <property type="entry name" value="HYDROLASE, PUTATIVE (AFU_ORTHOLOGUE AFUA_2G14860)-RELATED"/>
    <property type="match status" value="1"/>
</dbReference>
<dbReference type="Gene3D" id="3.40.50.1820">
    <property type="entry name" value="alpha/beta hydrolase"/>
    <property type="match status" value="1"/>
</dbReference>
<gene>
    <name evidence="2" type="ORF">FOY91_09315</name>
</gene>
<dbReference type="RefSeq" id="WP_145150467.1">
    <property type="nucleotide sequence ID" value="NZ_VNIM01000031.1"/>
</dbReference>
<accession>A0A558R5A6</accession>
<keyword evidence="3" id="KW-1185">Reference proteome</keyword>
<feature type="domain" description="AB hydrolase-1" evidence="1">
    <location>
        <begin position="4"/>
        <end position="107"/>
    </location>
</feature>
<dbReference type="InterPro" id="IPR050266">
    <property type="entry name" value="AB_hydrolase_sf"/>
</dbReference>
<dbReference type="AlphaFoldDB" id="A0A558R5A6"/>
<dbReference type="OrthoDB" id="9815441at2"/>
<protein>
    <submittedName>
        <fullName evidence="2">Alpha/beta hydrolase</fullName>
    </submittedName>
</protein>
<dbReference type="InterPro" id="IPR000073">
    <property type="entry name" value="AB_hydrolase_1"/>
</dbReference>